<organism evidence="1 2">
    <name type="scientific">Lates japonicus</name>
    <name type="common">Japanese lates</name>
    <dbReference type="NCBI Taxonomy" id="270547"/>
    <lineage>
        <taxon>Eukaryota</taxon>
        <taxon>Metazoa</taxon>
        <taxon>Chordata</taxon>
        <taxon>Craniata</taxon>
        <taxon>Vertebrata</taxon>
        <taxon>Euteleostomi</taxon>
        <taxon>Actinopterygii</taxon>
        <taxon>Neopterygii</taxon>
        <taxon>Teleostei</taxon>
        <taxon>Neoteleostei</taxon>
        <taxon>Acanthomorphata</taxon>
        <taxon>Carangaria</taxon>
        <taxon>Carangaria incertae sedis</taxon>
        <taxon>Centropomidae</taxon>
        <taxon>Lates</taxon>
    </lineage>
</organism>
<dbReference type="AlphaFoldDB" id="A0AAD3RHS0"/>
<dbReference type="EMBL" id="BRZM01000252">
    <property type="protein sequence ID" value="GLD69573.1"/>
    <property type="molecule type" value="Genomic_DNA"/>
</dbReference>
<sequence length="384" mass="45633">MTAESRFCICEDLLQAEPVTELRCSGLDICHQHPESFSPTLRETKTLSIWKNLERKQTGMDLKSRAAAILREKEEEKCCSARRAIQEILPNKSTTKIRLFQDDIFHNQRVHVGDCCLWSRYLVAETRGPAKISADPTQEQTSLEKIRPTGQTTMEVHLRKTDLEKAERERQIKVQQEREEVEVKIYNVAQEEICTPLPMVEEIDLEELQELQNLHQTWQNITQTEELDEFEDVAVLAVEKTEEVEEPKKDKSVRRCFLNWLNDSLEDRYKRKIARTYVRELEEGDQIYRSFFMGQPKTRAERERQKRQCLIYEDKQRQGVKKLLDAYWMVQRQKKELLKFEEEERYKKWATKHGLSIPDSLPQQAKKRMSKSEERLLIVKQFFH</sequence>
<name>A0AAD3RHS0_LATJO</name>
<gene>
    <name evidence="1" type="ORF">AKAME5_002088700</name>
</gene>
<dbReference type="Proteomes" id="UP001279410">
    <property type="component" value="Unassembled WGS sequence"/>
</dbReference>
<comment type="caution">
    <text evidence="1">The sequence shown here is derived from an EMBL/GenBank/DDBJ whole genome shotgun (WGS) entry which is preliminary data.</text>
</comment>
<evidence type="ECO:0000313" key="2">
    <source>
        <dbReference type="Proteomes" id="UP001279410"/>
    </source>
</evidence>
<proteinExistence type="predicted"/>
<protein>
    <submittedName>
        <fullName evidence="1">Uncharacterized protein</fullName>
    </submittedName>
</protein>
<accession>A0AAD3RHS0</accession>
<keyword evidence="2" id="KW-1185">Reference proteome</keyword>
<reference evidence="1" key="1">
    <citation type="submission" date="2022-08" db="EMBL/GenBank/DDBJ databases">
        <title>Genome sequencing of akame (Lates japonicus).</title>
        <authorList>
            <person name="Hashiguchi Y."/>
            <person name="Takahashi H."/>
        </authorList>
    </citation>
    <scope>NUCLEOTIDE SEQUENCE</scope>
    <source>
        <strain evidence="1">Kochi</strain>
    </source>
</reference>
<evidence type="ECO:0000313" key="1">
    <source>
        <dbReference type="EMBL" id="GLD69573.1"/>
    </source>
</evidence>